<dbReference type="InterPro" id="IPR027417">
    <property type="entry name" value="P-loop_NTPase"/>
</dbReference>
<dbReference type="AlphaFoldDB" id="L7JYX8"/>
<evidence type="ECO:0000256" key="9">
    <source>
        <dbReference type="ARBA" id="ARBA00047995"/>
    </source>
</evidence>
<evidence type="ECO:0000256" key="10">
    <source>
        <dbReference type="RuleBase" id="RU363048"/>
    </source>
</evidence>
<comment type="catalytic activity">
    <reaction evidence="9 10">
        <text>ATP + H2O = ADP + phosphate + H(+)</text>
        <dbReference type="Rhea" id="RHEA:13065"/>
        <dbReference type="ChEBI" id="CHEBI:15377"/>
        <dbReference type="ChEBI" id="CHEBI:15378"/>
        <dbReference type="ChEBI" id="CHEBI:30616"/>
        <dbReference type="ChEBI" id="CHEBI:43474"/>
        <dbReference type="ChEBI" id="CHEBI:456216"/>
        <dbReference type="EC" id="3.6.4.12"/>
    </reaction>
</comment>
<dbReference type="InterPro" id="IPR010339">
    <property type="entry name" value="TIP49_P-loop"/>
</dbReference>
<evidence type="ECO:0000256" key="2">
    <source>
        <dbReference type="ARBA" id="ARBA00007519"/>
    </source>
</evidence>
<keyword evidence="10" id="KW-0805">Transcription regulation</keyword>
<dbReference type="GO" id="GO:0005524">
    <property type="term" value="F:ATP binding"/>
    <property type="evidence" value="ECO:0007669"/>
    <property type="project" value="UniProtKB-KW"/>
</dbReference>
<evidence type="ECO:0000313" key="13">
    <source>
        <dbReference type="Proteomes" id="UP000011185"/>
    </source>
</evidence>
<sequence>VRFDVKQALYFYSAHNSWKYLTIKISNNPKFSFTLMTIESKDHRSIDRIGLHSHIHSLGVVDNRTHENSGLVGQEKARIALSLSRERSRIVLLHGPRNSGKSALATALSKDTENCVYISAAQVENVEDLDKLILSVQVVVLMEETTVIEGEIVSISGNSVILRTTDMESTFTVREVVGFTEGDVLQIVNGTIKRMGTTRTSESVDPNVPIVGIPKGNLIQTKILKKRTTFADLIENNDKNADKYLIYEKVREWINENKAEIPKSTLIIDEAHLLDERLLNYLFKISELEYSPFILLVSKDDINETRLLKIRTSNYTDKEKEKIFKLRGIEEEVTLNDELITNLLNIERNMGMRYAINVITLVGALSSFHQRDPNLNDLKCVSELFLDVGRAKEGFQ</sequence>
<evidence type="ECO:0000256" key="5">
    <source>
        <dbReference type="ARBA" id="ARBA00022806"/>
    </source>
</evidence>
<keyword evidence="6 10" id="KW-0067">ATP-binding</keyword>
<name>L7JYX8_TRAHO</name>
<dbReference type="Gene3D" id="3.40.50.300">
    <property type="entry name" value="P-loop containing nucleotide triphosphate hydrolases"/>
    <property type="match status" value="1"/>
</dbReference>
<dbReference type="EMBL" id="JH993832">
    <property type="protein sequence ID" value="ELQ76648.1"/>
    <property type="molecule type" value="Genomic_DNA"/>
</dbReference>
<dbReference type="EC" id="3.6.4.12" evidence="10"/>
<accession>L7JYX8</accession>
<dbReference type="GO" id="GO:0005634">
    <property type="term" value="C:nucleus"/>
    <property type="evidence" value="ECO:0007669"/>
    <property type="project" value="UniProtKB-SubCell"/>
</dbReference>
<comment type="similarity">
    <text evidence="2 10">Belongs to the RuvB family.</text>
</comment>
<evidence type="ECO:0000256" key="1">
    <source>
        <dbReference type="ARBA" id="ARBA00004123"/>
    </source>
</evidence>
<dbReference type="Proteomes" id="UP000011185">
    <property type="component" value="Unassembled WGS sequence"/>
</dbReference>
<protein>
    <recommendedName>
        <fullName evidence="10">RuvB-like helicase</fullName>
        <ecNumber evidence="10">3.6.4.12</ecNumber>
    </recommendedName>
</protein>
<dbReference type="InterPro" id="IPR003593">
    <property type="entry name" value="AAA+_ATPase"/>
</dbReference>
<feature type="domain" description="AAA+ ATPase" evidence="11">
    <location>
        <begin position="87"/>
        <end position="322"/>
    </location>
</feature>
<feature type="non-terminal residue" evidence="12">
    <location>
        <position position="1"/>
    </location>
</feature>
<dbReference type="GO" id="GO:0006281">
    <property type="term" value="P:DNA repair"/>
    <property type="evidence" value="ECO:0007669"/>
    <property type="project" value="UniProtKB-KW"/>
</dbReference>
<dbReference type="GO" id="GO:0003678">
    <property type="term" value="F:DNA helicase activity"/>
    <property type="evidence" value="ECO:0007669"/>
    <property type="project" value="UniProtKB-EC"/>
</dbReference>
<dbReference type="SUPFAM" id="SSF52540">
    <property type="entry name" value="P-loop containing nucleoside triphosphate hydrolases"/>
    <property type="match status" value="1"/>
</dbReference>
<keyword evidence="3 10" id="KW-0547">Nucleotide-binding</keyword>
<keyword evidence="4 10" id="KW-0378">Hydrolase</keyword>
<evidence type="ECO:0000256" key="4">
    <source>
        <dbReference type="ARBA" id="ARBA00022801"/>
    </source>
</evidence>
<comment type="subcellular location">
    <subcellularLocation>
        <location evidence="1 10">Nucleus</location>
    </subcellularLocation>
</comment>
<keyword evidence="10" id="KW-0227">DNA damage</keyword>
<dbReference type="GO" id="GO:0016887">
    <property type="term" value="F:ATP hydrolysis activity"/>
    <property type="evidence" value="ECO:0007669"/>
    <property type="project" value="RHEA"/>
</dbReference>
<dbReference type="InterPro" id="IPR041048">
    <property type="entry name" value="RuvB-like_C"/>
</dbReference>
<organism evidence="12 13">
    <name type="scientific">Trachipleistophora hominis</name>
    <name type="common">Microsporidian parasite</name>
    <dbReference type="NCBI Taxonomy" id="72359"/>
    <lineage>
        <taxon>Eukaryota</taxon>
        <taxon>Fungi</taxon>
        <taxon>Fungi incertae sedis</taxon>
        <taxon>Microsporidia</taxon>
        <taxon>Pleistophoridae</taxon>
        <taxon>Trachipleistophora</taxon>
    </lineage>
</organism>
<keyword evidence="10" id="KW-0234">DNA repair</keyword>
<dbReference type="SMART" id="SM00382">
    <property type="entry name" value="AAA"/>
    <property type="match status" value="1"/>
</dbReference>
<keyword evidence="10" id="KW-0804">Transcription</keyword>
<dbReference type="VEuPathDB" id="MicrosporidiaDB:THOM_0367"/>
<dbReference type="OrthoDB" id="10060499at2759"/>
<dbReference type="PANTHER" id="PTHR11093">
    <property type="entry name" value="RUVB-RELATED REPTIN AND PONTIN"/>
    <property type="match status" value="1"/>
</dbReference>
<dbReference type="HOGENOM" id="CLU_028311_4_1_1"/>
<dbReference type="InterPro" id="IPR027238">
    <property type="entry name" value="RuvB-like"/>
</dbReference>
<keyword evidence="8 10" id="KW-0539">Nucleus</keyword>
<dbReference type="Pfam" id="PF17856">
    <property type="entry name" value="TIP49_C"/>
    <property type="match status" value="1"/>
</dbReference>
<dbReference type="GO" id="GO:0006325">
    <property type="term" value="P:chromatin organization"/>
    <property type="evidence" value="ECO:0007669"/>
    <property type="project" value="UniProtKB-KW"/>
</dbReference>
<dbReference type="InParanoid" id="L7JYX8"/>
<dbReference type="OMA" id="MGMRYAI"/>
<dbReference type="Pfam" id="PF06068">
    <property type="entry name" value="TIP49"/>
    <property type="match status" value="1"/>
</dbReference>
<reference evidence="12 13" key="1">
    <citation type="journal article" date="2012" name="PLoS Pathog.">
        <title>The genome of the obligate intracellular parasite Trachipleistophora hominis: new insights into microsporidian genome dynamics and reductive evolution.</title>
        <authorList>
            <person name="Heinz E."/>
            <person name="Williams T.A."/>
            <person name="Nakjang S."/>
            <person name="Noel C.J."/>
            <person name="Swan D.C."/>
            <person name="Goldberg A.V."/>
            <person name="Harris S.R."/>
            <person name="Weinmaier T."/>
            <person name="Markert S."/>
            <person name="Becher D."/>
            <person name="Bernhardt J."/>
            <person name="Dagan T."/>
            <person name="Hacker C."/>
            <person name="Lucocq J.M."/>
            <person name="Schweder T."/>
            <person name="Rattei T."/>
            <person name="Hall N."/>
            <person name="Hirt R.P."/>
            <person name="Embley T.M."/>
        </authorList>
    </citation>
    <scope>NUCLEOTIDE SEQUENCE [LARGE SCALE GENOMIC DNA]</scope>
</reference>
<proteinExistence type="inferred from homology"/>
<dbReference type="Gene3D" id="1.10.8.60">
    <property type="match status" value="1"/>
</dbReference>
<keyword evidence="5 10" id="KW-0347">Helicase</keyword>
<keyword evidence="7 10" id="KW-0156">Chromatin regulator</keyword>
<keyword evidence="13" id="KW-1185">Reference proteome</keyword>
<evidence type="ECO:0000256" key="3">
    <source>
        <dbReference type="ARBA" id="ARBA00022741"/>
    </source>
</evidence>
<evidence type="ECO:0000313" key="12">
    <source>
        <dbReference type="EMBL" id="ELQ76648.1"/>
    </source>
</evidence>
<comment type="function">
    <text evidence="10">DNA helicase participates in several chromatin remodeling complexes, including the SWR1 and the INO80 complexes.</text>
</comment>
<gene>
    <name evidence="12" type="ORF">THOM_0367</name>
</gene>
<evidence type="ECO:0000256" key="6">
    <source>
        <dbReference type="ARBA" id="ARBA00022840"/>
    </source>
</evidence>
<dbReference type="STRING" id="72359.L7JYX8"/>
<evidence type="ECO:0000256" key="8">
    <source>
        <dbReference type="ARBA" id="ARBA00023242"/>
    </source>
</evidence>
<evidence type="ECO:0000259" key="11">
    <source>
        <dbReference type="SMART" id="SM00382"/>
    </source>
</evidence>
<evidence type="ECO:0000256" key="7">
    <source>
        <dbReference type="ARBA" id="ARBA00022853"/>
    </source>
</evidence>